<evidence type="ECO:0000256" key="4">
    <source>
        <dbReference type="ARBA" id="ARBA00022692"/>
    </source>
</evidence>
<keyword evidence="7 12" id="KW-1133">Transmembrane helix</keyword>
<evidence type="ECO:0000256" key="6">
    <source>
        <dbReference type="ARBA" id="ARBA00022984"/>
    </source>
</evidence>
<reference evidence="13" key="1">
    <citation type="submission" date="2019-08" db="EMBL/GenBank/DDBJ databases">
        <authorList>
            <person name="Kucharzyk K."/>
            <person name="Murdoch R.W."/>
            <person name="Higgins S."/>
            <person name="Loffler F."/>
        </authorList>
    </citation>
    <scope>NUCLEOTIDE SEQUENCE</scope>
</reference>
<feature type="transmembrane region" description="Helical" evidence="12">
    <location>
        <begin position="48"/>
        <end position="67"/>
    </location>
</feature>
<accession>A0A644W1K5</accession>
<dbReference type="AlphaFoldDB" id="A0A644W1K5"/>
<dbReference type="GO" id="GO:0015648">
    <property type="term" value="F:lipid-linked peptidoglycan transporter activity"/>
    <property type="evidence" value="ECO:0007669"/>
    <property type="project" value="TreeGrafter"/>
</dbReference>
<dbReference type="PANTHER" id="PTHR30474:SF2">
    <property type="entry name" value="PEPTIDOGLYCAN GLYCOSYLTRANSFERASE FTSW-RELATED"/>
    <property type="match status" value="1"/>
</dbReference>
<evidence type="ECO:0000313" key="13">
    <source>
        <dbReference type="EMBL" id="MPL97609.1"/>
    </source>
</evidence>
<evidence type="ECO:0000256" key="12">
    <source>
        <dbReference type="SAM" id="Phobius"/>
    </source>
</evidence>
<dbReference type="GO" id="GO:0009252">
    <property type="term" value="P:peptidoglycan biosynthetic process"/>
    <property type="evidence" value="ECO:0007669"/>
    <property type="project" value="UniProtKB-KW"/>
</dbReference>
<keyword evidence="4 12" id="KW-0812">Transmembrane</keyword>
<evidence type="ECO:0000256" key="5">
    <source>
        <dbReference type="ARBA" id="ARBA00022960"/>
    </source>
</evidence>
<feature type="transmembrane region" description="Helical" evidence="12">
    <location>
        <begin position="189"/>
        <end position="209"/>
    </location>
</feature>
<dbReference type="GO" id="GO:0008360">
    <property type="term" value="P:regulation of cell shape"/>
    <property type="evidence" value="ECO:0007669"/>
    <property type="project" value="UniProtKB-KW"/>
</dbReference>
<dbReference type="GO" id="GO:0051301">
    <property type="term" value="P:cell division"/>
    <property type="evidence" value="ECO:0007669"/>
    <property type="project" value="InterPro"/>
</dbReference>
<dbReference type="InterPro" id="IPR001182">
    <property type="entry name" value="FtsW/RodA"/>
</dbReference>
<feature type="transmembrane region" description="Helical" evidence="12">
    <location>
        <begin position="273"/>
        <end position="299"/>
    </location>
</feature>
<comment type="catalytic activity">
    <reaction evidence="11">
        <text>[GlcNAc-(1-&gt;4)-Mur2Ac(oyl-L-Ala-gamma-D-Glu-L-Lys-D-Ala-D-Ala)](n)-di-trans,octa-cis-undecaprenyl diphosphate + beta-D-GlcNAc-(1-&gt;4)-Mur2Ac(oyl-L-Ala-gamma-D-Glu-L-Lys-D-Ala-D-Ala)-di-trans,octa-cis-undecaprenyl diphosphate = [GlcNAc-(1-&gt;4)-Mur2Ac(oyl-L-Ala-gamma-D-Glu-L-Lys-D-Ala-D-Ala)](n+1)-di-trans,octa-cis-undecaprenyl diphosphate + di-trans,octa-cis-undecaprenyl diphosphate + H(+)</text>
        <dbReference type="Rhea" id="RHEA:23708"/>
        <dbReference type="Rhea" id="RHEA-COMP:9602"/>
        <dbReference type="Rhea" id="RHEA-COMP:9603"/>
        <dbReference type="ChEBI" id="CHEBI:15378"/>
        <dbReference type="ChEBI" id="CHEBI:58405"/>
        <dbReference type="ChEBI" id="CHEBI:60033"/>
        <dbReference type="ChEBI" id="CHEBI:78435"/>
        <dbReference type="EC" id="2.4.99.28"/>
    </reaction>
</comment>
<keyword evidence="5" id="KW-0133">Cell shape</keyword>
<evidence type="ECO:0000256" key="9">
    <source>
        <dbReference type="ARBA" id="ARBA00032370"/>
    </source>
</evidence>
<name>A0A644W1K5_9ZZZZ</name>
<evidence type="ECO:0000256" key="10">
    <source>
        <dbReference type="ARBA" id="ARBA00044770"/>
    </source>
</evidence>
<proteinExistence type="predicted"/>
<keyword evidence="2 13" id="KW-0328">Glycosyltransferase</keyword>
<keyword evidence="3 13" id="KW-0808">Transferase</keyword>
<evidence type="ECO:0000256" key="8">
    <source>
        <dbReference type="ARBA" id="ARBA00023136"/>
    </source>
</evidence>
<feature type="transmembrane region" description="Helical" evidence="12">
    <location>
        <begin position="106"/>
        <end position="130"/>
    </location>
</feature>
<dbReference type="GO" id="GO:0005886">
    <property type="term" value="C:plasma membrane"/>
    <property type="evidence" value="ECO:0007669"/>
    <property type="project" value="TreeGrafter"/>
</dbReference>
<evidence type="ECO:0000256" key="11">
    <source>
        <dbReference type="ARBA" id="ARBA00049902"/>
    </source>
</evidence>
<feature type="transmembrane region" description="Helical" evidence="12">
    <location>
        <begin position="12"/>
        <end position="36"/>
    </location>
</feature>
<keyword evidence="6" id="KW-0573">Peptidoglycan synthesis</keyword>
<comment type="caution">
    <text evidence="13">The sequence shown here is derived from an EMBL/GenBank/DDBJ whole genome shotgun (WGS) entry which is preliminary data.</text>
</comment>
<dbReference type="GO" id="GO:0032153">
    <property type="term" value="C:cell division site"/>
    <property type="evidence" value="ECO:0007669"/>
    <property type="project" value="TreeGrafter"/>
</dbReference>
<dbReference type="Pfam" id="PF01098">
    <property type="entry name" value="FTSW_RODA_SPOVE"/>
    <property type="match status" value="1"/>
</dbReference>
<evidence type="ECO:0000256" key="2">
    <source>
        <dbReference type="ARBA" id="ARBA00022676"/>
    </source>
</evidence>
<feature type="transmembrane region" description="Helical" evidence="12">
    <location>
        <begin position="311"/>
        <end position="336"/>
    </location>
</feature>
<protein>
    <recommendedName>
        <fullName evidence="10">peptidoglycan glycosyltransferase</fullName>
        <ecNumber evidence="10">2.4.99.28</ecNumber>
    </recommendedName>
    <alternativeName>
        <fullName evidence="9">Peptidoglycan polymerase</fullName>
    </alternativeName>
</protein>
<evidence type="ECO:0000256" key="3">
    <source>
        <dbReference type="ARBA" id="ARBA00022679"/>
    </source>
</evidence>
<evidence type="ECO:0000256" key="1">
    <source>
        <dbReference type="ARBA" id="ARBA00004141"/>
    </source>
</evidence>
<organism evidence="13">
    <name type="scientific">bioreactor metagenome</name>
    <dbReference type="NCBI Taxonomy" id="1076179"/>
    <lineage>
        <taxon>unclassified sequences</taxon>
        <taxon>metagenomes</taxon>
        <taxon>ecological metagenomes</taxon>
    </lineage>
</organism>
<dbReference type="PANTHER" id="PTHR30474">
    <property type="entry name" value="CELL CYCLE PROTEIN"/>
    <property type="match status" value="1"/>
</dbReference>
<gene>
    <name evidence="13" type="primary">ftsW_20</name>
    <name evidence="13" type="ORF">SDC9_43801</name>
</gene>
<dbReference type="EMBL" id="VSSQ01000565">
    <property type="protein sequence ID" value="MPL97609.1"/>
    <property type="molecule type" value="Genomic_DNA"/>
</dbReference>
<dbReference type="EC" id="2.4.99.28" evidence="10"/>
<dbReference type="GO" id="GO:0008955">
    <property type="term" value="F:peptidoglycan glycosyltransferase activity"/>
    <property type="evidence" value="ECO:0007669"/>
    <property type="project" value="UniProtKB-EC"/>
</dbReference>
<sequence>MKFLTDHIKGDRVVWVIVLILSLISIVSVYSSTGSLAFRYQGGNTEYYVLKHFLTVLTGLFIMYLIHRVKYTYFSRIAQLLFLISVPLLLYTLVKGTNVNEAARWLTIPFIGISFQSSDLAKLAVILFLARALALKQDNINDLKGSFIPVMWPIFLVTLLIFPANLSTAALVFGTSLIIMFIGRVPVKFIGGSLLIMVVVGLMAILIIMQAPGKGRTGTWAKRIESFTSGGVDDEGDYQALQSKIAIANGGITGRMPGNSTQRNFLPHPYSDFIYALIVEELGLIGGIFILLLYLILLYRGIRIATRSPGSFGAFLSIGLTILIVFQALINMGVAVNLLPVTGQPLPLVSMGGTSIWFTCISLGIILSVSRSDEEEKATANENTKA</sequence>
<evidence type="ECO:0000256" key="7">
    <source>
        <dbReference type="ARBA" id="ARBA00022989"/>
    </source>
</evidence>
<feature type="transmembrane region" description="Helical" evidence="12">
    <location>
        <begin position="73"/>
        <end position="94"/>
    </location>
</feature>
<feature type="transmembrane region" description="Helical" evidence="12">
    <location>
        <begin position="348"/>
        <end position="369"/>
    </location>
</feature>
<comment type="subcellular location">
    <subcellularLocation>
        <location evidence="1">Membrane</location>
        <topology evidence="1">Multi-pass membrane protein</topology>
    </subcellularLocation>
</comment>
<feature type="transmembrane region" description="Helical" evidence="12">
    <location>
        <begin position="150"/>
        <end position="182"/>
    </location>
</feature>
<keyword evidence="8 12" id="KW-0472">Membrane</keyword>